<evidence type="ECO:0000313" key="16">
    <source>
        <dbReference type="EMBL" id="PHH70160.1"/>
    </source>
</evidence>
<dbReference type="CDD" id="cd03132">
    <property type="entry name" value="GATase1_catalase"/>
    <property type="match status" value="1"/>
</dbReference>
<keyword evidence="7 12" id="KW-0479">Metal-binding</keyword>
<dbReference type="InterPro" id="IPR002226">
    <property type="entry name" value="Catalase_haem_BS"/>
</dbReference>
<dbReference type="Gene3D" id="3.30.70.1660">
    <property type="match status" value="1"/>
</dbReference>
<evidence type="ECO:0000256" key="6">
    <source>
        <dbReference type="ARBA" id="ARBA00022617"/>
    </source>
</evidence>
<dbReference type="InterPro" id="IPR010582">
    <property type="entry name" value="Catalase_immune_responsive"/>
</dbReference>
<gene>
    <name evidence="16" type="ORF">CDD80_6204</name>
</gene>
<dbReference type="InterPro" id="IPR041399">
    <property type="entry name" value="Catalase_large_C"/>
</dbReference>
<dbReference type="InterPro" id="IPR005139">
    <property type="entry name" value="PCRF"/>
</dbReference>
<keyword evidence="17" id="KW-1185">Reference proteome</keyword>
<dbReference type="Pfam" id="PF03462">
    <property type="entry name" value="PCRF"/>
    <property type="match status" value="1"/>
</dbReference>
<dbReference type="GO" id="GO:0032543">
    <property type="term" value="P:mitochondrial translation"/>
    <property type="evidence" value="ECO:0007669"/>
    <property type="project" value="UniProtKB-ARBA"/>
</dbReference>
<sequence length="1120" mass="124715">MAHLIPESIKHKVSGSSERKSSHLQLAGNLVEPSANDRLTADFGTRQSNTDDWLRVNSKDQLGPSLLEDNFGREKIHRFDHERIPERVVHARGAGAFGTFRLFESAHDVTHAAVLTDTSRETPVFVRFSTVLGSRGSADTVRDVRGFAVKMYTSEGNWDIVGNNIPVFFIQDAMKFPDLIHAGKPEPGLEIPQAQSAHNNFWDFAFLHSEATHMFMWAMSDRGIPRSFRMMQGFGVNTYTLVNAAGERCFVKFHFTPELGVASLVWDEALKLCGQDPDFHRKDLAEAIDNGHFPRWRFGIQTIAESREHEFDFDILDATKLWPEDKVPIRYIGQLELNRNPDEYFTQTEQVAFCTSHVVPGIGFSDDPLLQGRNFSYFDTQISRIGINWQELPINKPLCPVMNFNRDGAMRHTISKGSVNYWPNRFEAVPPATEKEGGYVDYPAKVMGIKERAKSEKFKEHLSQAQLFYNSMSEHEKAHIQAALSFELDHCDDPIVYERMTQRLADIDFNMAKAVANQVAGKLPDAGKKNPGHKASGLSQTDFMPKEPTVVTRRIAIIIADGFDAVAFNAMQASLKAVGATPIVIAPRRSTISAAGETASVMPDHHLEGQRSTMFDALFIPGGEKSVATLMKSGRAIHWVREAFGHLKTIAATGEAVSLIEKALQLDEISMSTSGEAVESYGVVTLREAKPASLKEVLSVVKGASGFLDKFLHSTSQHRNWQHATSSSLAPSLILRARGISDEYVDLKKKLELSFDAARAKRAGELQRVATALRAWDEARSAMTELEAMARDPLQDEDLAAIARDELETEKSKLESLERNLSVSLTPRHPFADLPCMIEFRPGPGGLECRYFADTLFNMYKGFCTRRGLRFSIVKYELADSGGNSTLGELPLLEAVLEVQDSGAYDMFRGEAGMHRVQRIPGNDTEHRVHTSAAAVWVLPSSPKDGGVGNADPMDPKSDFYVDPSEVKAEAMRAGGAGGQHVNKTESAIRLTHLPSGIVVSMQDHRSQQRNREQAWQVLRSRIASQRVEQREAEAARLRSSILAAGQITRGNKIRTYNYNQDRCSDHRAGIDVHNLPNVLQGGETLDRVMEAAREWLIDVEIRRLTAEEQAKQGQKGQRA</sequence>
<evidence type="ECO:0000256" key="5">
    <source>
        <dbReference type="ARBA" id="ARBA00022559"/>
    </source>
</evidence>
<evidence type="ECO:0000256" key="13">
    <source>
        <dbReference type="RuleBase" id="RU004142"/>
    </source>
</evidence>
<dbReference type="EMBL" id="NJES01000660">
    <property type="protein sequence ID" value="PHH70160.1"/>
    <property type="molecule type" value="Genomic_DNA"/>
</dbReference>
<dbReference type="FunFam" id="3.30.160.20:FF:000004">
    <property type="entry name" value="Peptide chain release factor 1"/>
    <property type="match status" value="1"/>
</dbReference>
<evidence type="ECO:0000256" key="3">
    <source>
        <dbReference type="ARBA" id="ARBA00010835"/>
    </source>
</evidence>
<keyword evidence="11 12" id="KW-0376">Hydrogen peroxide</keyword>
<comment type="caution">
    <text evidence="16">The sequence shown here is derived from an EMBL/GenBank/DDBJ whole genome shotgun (WGS) entry which is preliminary data.</text>
</comment>
<dbReference type="Pfam" id="PF00199">
    <property type="entry name" value="Catalase"/>
    <property type="match status" value="1"/>
</dbReference>
<evidence type="ECO:0000256" key="12">
    <source>
        <dbReference type="RuleBase" id="RU000498"/>
    </source>
</evidence>
<dbReference type="GO" id="GO:0020037">
    <property type="term" value="F:heme binding"/>
    <property type="evidence" value="ECO:0007669"/>
    <property type="project" value="InterPro"/>
</dbReference>
<dbReference type="Gene3D" id="2.40.180.10">
    <property type="entry name" value="Catalase core domain"/>
    <property type="match status" value="1"/>
</dbReference>
<dbReference type="OrthoDB" id="6880011at2759"/>
<dbReference type="InterPro" id="IPR020835">
    <property type="entry name" value="Catalase_sf"/>
</dbReference>
<dbReference type="PROSITE" id="PS00745">
    <property type="entry name" value="RF_PROK_I"/>
    <property type="match status" value="1"/>
</dbReference>
<protein>
    <recommendedName>
        <fullName evidence="4 12">Catalase</fullName>
        <ecNumber evidence="4 12">1.11.1.6</ecNumber>
    </recommendedName>
</protein>
<dbReference type="PANTHER" id="PTHR42821">
    <property type="entry name" value="CATALASE"/>
    <property type="match status" value="1"/>
</dbReference>
<dbReference type="GO" id="GO:0042744">
    <property type="term" value="P:hydrogen peroxide catabolic process"/>
    <property type="evidence" value="ECO:0007669"/>
    <property type="project" value="UniProtKB-KW"/>
</dbReference>
<dbReference type="Pfam" id="PF00472">
    <property type="entry name" value="RF-1"/>
    <property type="match status" value="1"/>
</dbReference>
<dbReference type="STRING" id="2004952.A0A2C5YRK6"/>
<dbReference type="InterPro" id="IPR000352">
    <property type="entry name" value="Pep_chain_release_fac_I"/>
</dbReference>
<evidence type="ECO:0000256" key="9">
    <source>
        <dbReference type="ARBA" id="ARBA00023002"/>
    </source>
</evidence>
<dbReference type="Gene3D" id="1.20.1370.20">
    <property type="match status" value="1"/>
</dbReference>
<reference evidence="16 17" key="1">
    <citation type="submission" date="2017-06" db="EMBL/GenBank/DDBJ databases">
        <title>Ant-infecting Ophiocordyceps genomes reveal a high diversity of potential behavioral manipulation genes and a possible major role for enterotoxins.</title>
        <authorList>
            <person name="De Bekker C."/>
            <person name="Evans H.C."/>
            <person name="Brachmann A."/>
            <person name="Hughes D.P."/>
        </authorList>
    </citation>
    <scope>NUCLEOTIDE SEQUENCE [LARGE SCALE GENOMIC DNA]</scope>
    <source>
        <strain evidence="16 17">Map16</strain>
    </source>
</reference>
<dbReference type="InterPro" id="IPR029062">
    <property type="entry name" value="Class_I_gatase-like"/>
</dbReference>
<dbReference type="InterPro" id="IPR024712">
    <property type="entry name" value="Catalase_clade2"/>
</dbReference>
<dbReference type="SMART" id="SM00937">
    <property type="entry name" value="PCRF"/>
    <property type="match status" value="1"/>
</dbReference>
<dbReference type="Gene3D" id="3.30.160.20">
    <property type="match status" value="1"/>
</dbReference>
<dbReference type="PRINTS" id="PR00067">
    <property type="entry name" value="CATALASE"/>
</dbReference>
<dbReference type="GO" id="GO:0046872">
    <property type="term" value="F:metal ion binding"/>
    <property type="evidence" value="ECO:0007669"/>
    <property type="project" value="UniProtKB-KW"/>
</dbReference>
<dbReference type="PROSITE" id="PS51402">
    <property type="entry name" value="CATALASE_3"/>
    <property type="match status" value="1"/>
</dbReference>
<keyword evidence="6 12" id="KW-0349">Heme</keyword>
<dbReference type="GO" id="GO:0004096">
    <property type="term" value="F:catalase activity"/>
    <property type="evidence" value="ECO:0007669"/>
    <property type="project" value="UniProtKB-EC"/>
</dbReference>
<dbReference type="PROSITE" id="PS00437">
    <property type="entry name" value="CATALASE_1"/>
    <property type="match status" value="1"/>
</dbReference>
<dbReference type="InterPro" id="IPR024708">
    <property type="entry name" value="Catalase_AS"/>
</dbReference>
<evidence type="ECO:0000256" key="2">
    <source>
        <dbReference type="ARBA" id="ARBA00005329"/>
    </source>
</evidence>
<dbReference type="Gene3D" id="3.40.50.880">
    <property type="match status" value="1"/>
</dbReference>
<dbReference type="PROSITE" id="PS00438">
    <property type="entry name" value="CATALASE_2"/>
    <property type="match status" value="1"/>
</dbReference>
<evidence type="ECO:0000256" key="8">
    <source>
        <dbReference type="ARBA" id="ARBA00022917"/>
    </source>
</evidence>
<dbReference type="FunFam" id="2.40.180.10:FF:000003">
    <property type="entry name" value="Catalase"/>
    <property type="match status" value="1"/>
</dbReference>
<comment type="function">
    <text evidence="13">Catalyzes the degradation of hydrogen peroxide (H(2)O(2)) generated by peroxisomal oxidases to water and oxygen, thereby protecting cells from the toxic effects of hydrogen peroxide.</text>
</comment>
<evidence type="ECO:0000259" key="15">
    <source>
        <dbReference type="PROSITE" id="PS00745"/>
    </source>
</evidence>
<comment type="catalytic activity">
    <reaction evidence="12">
        <text>2 H2O2 = O2 + 2 H2O</text>
        <dbReference type="Rhea" id="RHEA:20309"/>
        <dbReference type="ChEBI" id="CHEBI:15377"/>
        <dbReference type="ChEBI" id="CHEBI:15379"/>
        <dbReference type="ChEBI" id="CHEBI:16240"/>
        <dbReference type="EC" id="1.11.1.6"/>
    </reaction>
</comment>
<organism evidence="16 17">
    <name type="scientific">Ophiocordyceps camponoti-rufipedis</name>
    <dbReference type="NCBI Taxonomy" id="2004952"/>
    <lineage>
        <taxon>Eukaryota</taxon>
        <taxon>Fungi</taxon>
        <taxon>Dikarya</taxon>
        <taxon>Ascomycota</taxon>
        <taxon>Pezizomycotina</taxon>
        <taxon>Sordariomycetes</taxon>
        <taxon>Hypocreomycetidae</taxon>
        <taxon>Hypocreales</taxon>
        <taxon>Ophiocordycipitaceae</taxon>
        <taxon>Ophiocordyceps</taxon>
    </lineage>
</organism>
<keyword evidence="5 12" id="KW-0575">Peroxidase</keyword>
<evidence type="ECO:0000256" key="4">
    <source>
        <dbReference type="ARBA" id="ARBA00012314"/>
    </source>
</evidence>
<dbReference type="PANTHER" id="PTHR42821:SF1">
    <property type="entry name" value="CATALASE-B"/>
    <property type="match status" value="1"/>
</dbReference>
<feature type="domain" description="Prokaryotic-type class I peptide chain release factors" evidence="15">
    <location>
        <begin position="973"/>
        <end position="989"/>
    </location>
</feature>
<dbReference type="SUPFAM" id="SSF56634">
    <property type="entry name" value="Heme-dependent catalase-like"/>
    <property type="match status" value="1"/>
</dbReference>
<dbReference type="SUPFAM" id="SSF75620">
    <property type="entry name" value="Release factor"/>
    <property type="match status" value="1"/>
</dbReference>
<proteinExistence type="inferred from homology"/>
<evidence type="ECO:0000313" key="17">
    <source>
        <dbReference type="Proteomes" id="UP000226431"/>
    </source>
</evidence>
<dbReference type="AlphaFoldDB" id="A0A2C5YRK6"/>
<keyword evidence="10 12" id="KW-0408">Iron</keyword>
<dbReference type="GO" id="GO:0005829">
    <property type="term" value="C:cytosol"/>
    <property type="evidence" value="ECO:0007669"/>
    <property type="project" value="TreeGrafter"/>
</dbReference>
<dbReference type="GO" id="GO:0006979">
    <property type="term" value="P:response to oxidative stress"/>
    <property type="evidence" value="ECO:0007669"/>
    <property type="project" value="InterPro"/>
</dbReference>
<comment type="similarity">
    <text evidence="2 12">Belongs to the catalase family.</text>
</comment>
<dbReference type="EC" id="1.11.1.6" evidence="4 12"/>
<dbReference type="InterPro" id="IPR011614">
    <property type="entry name" value="Catalase_core"/>
</dbReference>
<keyword evidence="9 12" id="KW-0560">Oxidoreductase</keyword>
<comment type="similarity">
    <text evidence="3">Belongs to the prokaryotic/mitochondrial release factor family.</text>
</comment>
<dbReference type="InterPro" id="IPR045853">
    <property type="entry name" value="Pep_chain_release_fac_I_sf"/>
</dbReference>
<dbReference type="Gene3D" id="6.10.140.1950">
    <property type="match status" value="1"/>
</dbReference>
<keyword evidence="8" id="KW-0648">Protein biosynthesis</keyword>
<comment type="cofactor">
    <cofactor evidence="1">
        <name>heme</name>
        <dbReference type="ChEBI" id="CHEBI:30413"/>
    </cofactor>
</comment>
<evidence type="ECO:0000256" key="10">
    <source>
        <dbReference type="ARBA" id="ARBA00023004"/>
    </source>
</evidence>
<feature type="region of interest" description="Disordered" evidence="14">
    <location>
        <begin position="1"/>
        <end position="23"/>
    </location>
</feature>
<name>A0A2C5YRK6_9HYPO</name>
<dbReference type="InterPro" id="IPR018028">
    <property type="entry name" value="Catalase"/>
</dbReference>
<dbReference type="Pfam" id="PF06628">
    <property type="entry name" value="Catalase-rel"/>
    <property type="match status" value="1"/>
</dbReference>
<evidence type="ECO:0000256" key="14">
    <source>
        <dbReference type="SAM" id="MobiDB-lite"/>
    </source>
</evidence>
<dbReference type="GO" id="GO:0003747">
    <property type="term" value="F:translation release factor activity"/>
    <property type="evidence" value="ECO:0007669"/>
    <property type="project" value="InterPro"/>
</dbReference>
<dbReference type="SMART" id="SM01060">
    <property type="entry name" value="Catalase"/>
    <property type="match status" value="1"/>
</dbReference>
<dbReference type="SUPFAM" id="SSF52317">
    <property type="entry name" value="Class I glutamine amidotransferase-like"/>
    <property type="match status" value="1"/>
</dbReference>
<evidence type="ECO:0000256" key="1">
    <source>
        <dbReference type="ARBA" id="ARBA00001971"/>
    </source>
</evidence>
<accession>A0A2C5YRK6</accession>
<evidence type="ECO:0000256" key="7">
    <source>
        <dbReference type="ARBA" id="ARBA00022723"/>
    </source>
</evidence>
<dbReference type="Pfam" id="PF18011">
    <property type="entry name" value="Catalase_C"/>
    <property type="match status" value="1"/>
</dbReference>
<dbReference type="InterPro" id="IPR043156">
    <property type="entry name" value="Catalase_clade2_helical"/>
</dbReference>
<dbReference type="GO" id="GO:0005739">
    <property type="term" value="C:mitochondrion"/>
    <property type="evidence" value="ECO:0007669"/>
    <property type="project" value="UniProtKB-ARBA"/>
</dbReference>
<evidence type="ECO:0000256" key="11">
    <source>
        <dbReference type="ARBA" id="ARBA00023324"/>
    </source>
</evidence>
<dbReference type="Proteomes" id="UP000226431">
    <property type="component" value="Unassembled WGS sequence"/>
</dbReference>